<dbReference type="InterPro" id="IPR012337">
    <property type="entry name" value="RNaseH-like_sf"/>
</dbReference>
<dbReference type="SUPFAM" id="SSF53098">
    <property type="entry name" value="Ribonuclease H-like"/>
    <property type="match status" value="1"/>
</dbReference>
<feature type="domain" description="Reverse transcriptase zinc-binding" evidence="2">
    <location>
        <begin position="1"/>
        <end position="52"/>
    </location>
</feature>
<dbReference type="PANTHER" id="PTHR47074:SF11">
    <property type="entry name" value="REVERSE TRANSCRIPTASE-LIKE PROTEIN"/>
    <property type="match status" value="1"/>
</dbReference>
<organism evidence="3 4">
    <name type="scientific">Rhynchospora pubera</name>
    <dbReference type="NCBI Taxonomy" id="906938"/>
    <lineage>
        <taxon>Eukaryota</taxon>
        <taxon>Viridiplantae</taxon>
        <taxon>Streptophyta</taxon>
        <taxon>Embryophyta</taxon>
        <taxon>Tracheophyta</taxon>
        <taxon>Spermatophyta</taxon>
        <taxon>Magnoliopsida</taxon>
        <taxon>Liliopsida</taxon>
        <taxon>Poales</taxon>
        <taxon>Cyperaceae</taxon>
        <taxon>Cyperoideae</taxon>
        <taxon>Rhynchosporeae</taxon>
        <taxon>Rhynchospora</taxon>
    </lineage>
</organism>
<name>A0AAV8GM48_9POAL</name>
<dbReference type="Gene3D" id="3.30.420.10">
    <property type="entry name" value="Ribonuclease H-like superfamily/Ribonuclease H"/>
    <property type="match status" value="1"/>
</dbReference>
<sequence>MFLWKTMHNSLPLGDILGRRIANVPRPCSLCGYTAETITHALFKCPWARTLWLSSEFGLRTDELDDNVTALLMTVFGEPEENRTRLMANYLWALWKLRCKEVYEAKKATPLQFLTLANSYEKLAILSGTTPGSDGCTIPQQVQVGSITCSVDGSFLLPDSAGWAYLLSDEGGRMIEYGLQAGLLSSPLHAEIMAMLGATTAASKKGIQDCIFYTDCANLNMVINGSLQADQLDWRVYHDLLNVIHIFRTNPGYSCAHVPREQISLVNELARFARINRTVYEGFTFPLFQHCTL</sequence>
<dbReference type="InterPro" id="IPR052929">
    <property type="entry name" value="RNase_H-like_EbsB-rel"/>
</dbReference>
<evidence type="ECO:0000313" key="3">
    <source>
        <dbReference type="EMBL" id="KAJ4806392.1"/>
    </source>
</evidence>
<accession>A0AAV8GM48</accession>
<gene>
    <name evidence="3" type="ORF">LUZ62_018958</name>
</gene>
<dbReference type="GO" id="GO:0004523">
    <property type="term" value="F:RNA-DNA hybrid ribonuclease activity"/>
    <property type="evidence" value="ECO:0007669"/>
    <property type="project" value="InterPro"/>
</dbReference>
<evidence type="ECO:0000259" key="2">
    <source>
        <dbReference type="Pfam" id="PF13966"/>
    </source>
</evidence>
<dbReference type="InterPro" id="IPR002156">
    <property type="entry name" value="RNaseH_domain"/>
</dbReference>
<protein>
    <submittedName>
        <fullName evidence="3">Ribonuclease H-like superfamily protein</fullName>
    </submittedName>
</protein>
<dbReference type="InterPro" id="IPR036397">
    <property type="entry name" value="RNaseH_sf"/>
</dbReference>
<keyword evidence="4" id="KW-1185">Reference proteome</keyword>
<evidence type="ECO:0000313" key="4">
    <source>
        <dbReference type="Proteomes" id="UP001140206"/>
    </source>
</evidence>
<dbReference type="CDD" id="cd06222">
    <property type="entry name" value="RNase_H_like"/>
    <property type="match status" value="1"/>
</dbReference>
<dbReference type="InterPro" id="IPR026960">
    <property type="entry name" value="RVT-Znf"/>
</dbReference>
<proteinExistence type="predicted"/>
<reference evidence="3" key="1">
    <citation type="submission" date="2022-08" db="EMBL/GenBank/DDBJ databases">
        <authorList>
            <person name="Marques A."/>
        </authorList>
    </citation>
    <scope>NUCLEOTIDE SEQUENCE</scope>
    <source>
        <strain evidence="3">RhyPub2mFocal</strain>
        <tissue evidence="3">Leaves</tissue>
    </source>
</reference>
<dbReference type="InterPro" id="IPR044730">
    <property type="entry name" value="RNase_H-like_dom_plant"/>
</dbReference>
<dbReference type="GO" id="GO:0003676">
    <property type="term" value="F:nucleic acid binding"/>
    <property type="evidence" value="ECO:0007669"/>
    <property type="project" value="InterPro"/>
</dbReference>
<dbReference type="PANTHER" id="PTHR47074">
    <property type="entry name" value="BNAC02G40300D PROTEIN"/>
    <property type="match status" value="1"/>
</dbReference>
<dbReference type="EMBL" id="JAMFTS010000001">
    <property type="protein sequence ID" value="KAJ4806392.1"/>
    <property type="molecule type" value="Genomic_DNA"/>
</dbReference>
<dbReference type="Pfam" id="PF13966">
    <property type="entry name" value="zf-RVT"/>
    <property type="match status" value="1"/>
</dbReference>
<dbReference type="AlphaFoldDB" id="A0AAV8GM48"/>
<dbReference type="Pfam" id="PF13456">
    <property type="entry name" value="RVT_3"/>
    <property type="match status" value="1"/>
</dbReference>
<evidence type="ECO:0000259" key="1">
    <source>
        <dbReference type="Pfam" id="PF13456"/>
    </source>
</evidence>
<dbReference type="Proteomes" id="UP001140206">
    <property type="component" value="Chromosome 1"/>
</dbReference>
<comment type="caution">
    <text evidence="3">The sequence shown here is derived from an EMBL/GenBank/DDBJ whole genome shotgun (WGS) entry which is preliminary data.</text>
</comment>
<feature type="domain" description="RNase H type-1" evidence="1">
    <location>
        <begin position="160"/>
        <end position="273"/>
    </location>
</feature>